<accession>A0ABQ0ARX5</accession>
<proteinExistence type="predicted"/>
<gene>
    <name evidence="1" type="ORF">NBRC116598_40500</name>
</gene>
<dbReference type="EMBL" id="BAABWU010000025">
    <property type="protein sequence ID" value="GAA6198605.1"/>
    <property type="molecule type" value="Genomic_DNA"/>
</dbReference>
<dbReference type="RefSeq" id="WP_295447372.1">
    <property type="nucleotide sequence ID" value="NZ_BAABWU010000025.1"/>
</dbReference>
<evidence type="ECO:0000313" key="1">
    <source>
        <dbReference type="EMBL" id="GAA6198605.1"/>
    </source>
</evidence>
<keyword evidence="2" id="KW-1185">Reference proteome</keyword>
<protein>
    <submittedName>
        <fullName evidence="1">Uncharacterized protein</fullName>
    </submittedName>
</protein>
<dbReference type="Proteomes" id="UP001441944">
    <property type="component" value="Unassembled WGS sequence"/>
</dbReference>
<reference evidence="1 2" key="1">
    <citation type="submission" date="2024-04" db="EMBL/GenBank/DDBJ databases">
        <title>Draft genome sequence of Pseudophaeobacter arcticus NBRC 116598.</title>
        <authorList>
            <person name="Miyakawa T."/>
            <person name="Kusuya Y."/>
            <person name="Miura T."/>
        </authorList>
    </citation>
    <scope>NUCLEOTIDE SEQUENCE [LARGE SCALE GENOMIC DNA]</scope>
    <source>
        <strain evidence="1 2">SU-CL00105</strain>
    </source>
</reference>
<organism evidence="1 2">
    <name type="scientific">Pseudophaeobacter arcticus</name>
    <dbReference type="NCBI Taxonomy" id="385492"/>
    <lineage>
        <taxon>Bacteria</taxon>
        <taxon>Pseudomonadati</taxon>
        <taxon>Pseudomonadota</taxon>
        <taxon>Alphaproteobacteria</taxon>
        <taxon>Rhodobacterales</taxon>
        <taxon>Paracoccaceae</taxon>
        <taxon>Pseudophaeobacter</taxon>
    </lineage>
</organism>
<name>A0ABQ0ARX5_9RHOB</name>
<sequence length="45" mass="4940">MYSVTEIFRPAGFAGQRPTRPHGRALHAHPGTGAALRVTHQMEEV</sequence>
<evidence type="ECO:0000313" key="2">
    <source>
        <dbReference type="Proteomes" id="UP001441944"/>
    </source>
</evidence>
<comment type="caution">
    <text evidence="1">The sequence shown here is derived from an EMBL/GenBank/DDBJ whole genome shotgun (WGS) entry which is preliminary data.</text>
</comment>